<evidence type="ECO:0000313" key="2">
    <source>
        <dbReference type="Proteomes" id="UP000262583"/>
    </source>
</evidence>
<sequence>MEKPYLPKEQATACEEKDLVPVCGSRKGVPRMSSHRTLVPLQSLIYPCTRFVSNFFIARAVRLRIQSRP</sequence>
<name>A0A2Z4Y7F8_SUMC1</name>
<dbReference type="AlphaFoldDB" id="A0A2Z4Y7F8"/>
<dbReference type="KEGG" id="schv:BRCON_2407"/>
<dbReference type="Proteomes" id="UP000262583">
    <property type="component" value="Chromosome"/>
</dbReference>
<gene>
    <name evidence="1" type="ORF">BRCON_2407</name>
</gene>
<organism evidence="1 2">
    <name type="scientific">Sumerlaea chitinivorans</name>
    <dbReference type="NCBI Taxonomy" id="2250252"/>
    <lineage>
        <taxon>Bacteria</taxon>
        <taxon>Candidatus Sumerlaeota</taxon>
        <taxon>Candidatus Sumerlaeia</taxon>
        <taxon>Candidatus Sumerlaeales</taxon>
        <taxon>Candidatus Sumerlaeaceae</taxon>
        <taxon>Candidatus Sumerlaea</taxon>
    </lineage>
</organism>
<accession>A0A2Z4Y7F8</accession>
<reference evidence="1 2" key="1">
    <citation type="submission" date="2018-05" db="EMBL/GenBank/DDBJ databases">
        <title>A metagenomic window into the 2 km-deep terrestrial subsurface aquifer revealed taxonomically and functionally diverse microbial community comprising novel uncultured bacterial lineages.</title>
        <authorList>
            <person name="Kadnikov V.V."/>
            <person name="Mardanov A.V."/>
            <person name="Beletsky A.V."/>
            <person name="Banks D."/>
            <person name="Pimenov N.V."/>
            <person name="Frank Y.A."/>
            <person name="Karnachuk O.V."/>
            <person name="Ravin N.V."/>
        </authorList>
    </citation>
    <scope>NUCLEOTIDE SEQUENCE [LARGE SCALE GENOMIC DNA]</scope>
    <source>
        <strain evidence="1">BY</strain>
    </source>
</reference>
<dbReference type="EMBL" id="CP030759">
    <property type="protein sequence ID" value="AXA37177.1"/>
    <property type="molecule type" value="Genomic_DNA"/>
</dbReference>
<protein>
    <submittedName>
        <fullName evidence="1">Uncharacterized protein</fullName>
    </submittedName>
</protein>
<evidence type="ECO:0000313" key="1">
    <source>
        <dbReference type="EMBL" id="AXA37177.1"/>
    </source>
</evidence>
<proteinExistence type="predicted"/>